<evidence type="ECO:0000313" key="5">
    <source>
        <dbReference type="Proteomes" id="UP000293823"/>
    </source>
</evidence>
<dbReference type="PANTHER" id="PTHR48081:SF8">
    <property type="entry name" value="ALPHA_BETA HYDROLASE FOLD-3 DOMAIN-CONTAINING PROTEIN-RELATED"/>
    <property type="match status" value="1"/>
</dbReference>
<evidence type="ECO:0000256" key="1">
    <source>
        <dbReference type="ARBA" id="ARBA00004685"/>
    </source>
</evidence>
<dbReference type="SUPFAM" id="SSF53474">
    <property type="entry name" value="alpha/beta-Hydrolases"/>
    <property type="match status" value="1"/>
</dbReference>
<sequence length="338" mass="37176">MNIDSSTWKGYSREDAEFEALRPHLPPPKSFADYSSAAELRQSFNEQIGQMVAAGVVTFPDWTGYHKSEIQIPTRDGSSVRSLVIHPEGKEPGPLYVYFPGGGWTFGMPEFGEGMAEMLVKELGFTVVSIGYRNAPEHVFPTAAHDAIDAVIWCAENAKSLSADPSKGFILGGTSAGANLAAVSAHQVVDDKLTPKITGVVLMSASICHPEAMPEEYKQHISSWEDHRDSLVLDRRGMEWFFDNYKPDPKSPLASPLIWKTHEGQPPTYLQVMGTDPLRDEALVYESVLRDIGTPTKVEVYAGYPHGAPDFFPMLSVAKRALADLKEGLGWILQQHSA</sequence>
<proteinExistence type="predicted"/>
<protein>
    <recommendedName>
        <fullName evidence="3">Alpha/beta hydrolase fold-3 domain-containing protein</fullName>
    </recommendedName>
</protein>
<dbReference type="GO" id="GO:0016787">
    <property type="term" value="F:hydrolase activity"/>
    <property type="evidence" value="ECO:0007669"/>
    <property type="project" value="UniProtKB-KW"/>
</dbReference>
<organism evidence="4 5">
    <name type="scientific">Alternaria arborescens</name>
    <dbReference type="NCBI Taxonomy" id="156630"/>
    <lineage>
        <taxon>Eukaryota</taxon>
        <taxon>Fungi</taxon>
        <taxon>Dikarya</taxon>
        <taxon>Ascomycota</taxon>
        <taxon>Pezizomycotina</taxon>
        <taxon>Dothideomycetes</taxon>
        <taxon>Pleosporomycetidae</taxon>
        <taxon>Pleosporales</taxon>
        <taxon>Pleosporineae</taxon>
        <taxon>Pleosporaceae</taxon>
        <taxon>Alternaria</taxon>
        <taxon>Alternaria sect. Alternaria</taxon>
    </lineage>
</organism>
<dbReference type="InterPro" id="IPR050300">
    <property type="entry name" value="GDXG_lipolytic_enzyme"/>
</dbReference>
<dbReference type="Proteomes" id="UP000293823">
    <property type="component" value="Unassembled WGS sequence"/>
</dbReference>
<feature type="domain" description="Alpha/beta hydrolase fold-3" evidence="3">
    <location>
        <begin position="97"/>
        <end position="308"/>
    </location>
</feature>
<gene>
    <name evidence="4" type="ORF">AA0113_g8034</name>
</gene>
<dbReference type="EMBL" id="PEJP01000032">
    <property type="protein sequence ID" value="RYO57258.1"/>
    <property type="molecule type" value="Genomic_DNA"/>
</dbReference>
<evidence type="ECO:0000256" key="2">
    <source>
        <dbReference type="ARBA" id="ARBA00022801"/>
    </source>
</evidence>
<accession>A0A4V1X3V0</accession>
<comment type="pathway">
    <text evidence="1">Mycotoxin biosynthesis.</text>
</comment>
<evidence type="ECO:0000313" key="4">
    <source>
        <dbReference type="EMBL" id="RYO57258.1"/>
    </source>
</evidence>
<dbReference type="InterPro" id="IPR013094">
    <property type="entry name" value="AB_hydrolase_3"/>
</dbReference>
<dbReference type="InterPro" id="IPR029058">
    <property type="entry name" value="AB_hydrolase_fold"/>
</dbReference>
<dbReference type="PANTHER" id="PTHR48081">
    <property type="entry name" value="AB HYDROLASE SUPERFAMILY PROTEIN C4A8.06C"/>
    <property type="match status" value="1"/>
</dbReference>
<dbReference type="OrthoDB" id="408631at2759"/>
<keyword evidence="2" id="KW-0378">Hydrolase</keyword>
<dbReference type="AlphaFoldDB" id="A0A4V1X3V0"/>
<keyword evidence="5" id="KW-1185">Reference proteome</keyword>
<name>A0A4V1X3V0_9PLEO</name>
<comment type="caution">
    <text evidence="4">The sequence shown here is derived from an EMBL/GenBank/DDBJ whole genome shotgun (WGS) entry which is preliminary data.</text>
</comment>
<evidence type="ECO:0000259" key="3">
    <source>
        <dbReference type="Pfam" id="PF07859"/>
    </source>
</evidence>
<dbReference type="Gene3D" id="3.40.50.1820">
    <property type="entry name" value="alpha/beta hydrolase"/>
    <property type="match status" value="1"/>
</dbReference>
<dbReference type="Pfam" id="PF07859">
    <property type="entry name" value="Abhydrolase_3"/>
    <property type="match status" value="1"/>
</dbReference>
<reference evidence="5" key="1">
    <citation type="journal article" date="2019" name="bioRxiv">
        <title>Genomics, evolutionary history and diagnostics of the Alternaria alternata species group including apple and Asian pear pathotypes.</title>
        <authorList>
            <person name="Armitage A.D."/>
            <person name="Cockerton H.M."/>
            <person name="Sreenivasaprasad S."/>
            <person name="Woodhall J.W."/>
            <person name="Lane C.R."/>
            <person name="Harrison R.J."/>
            <person name="Clarkson J.P."/>
        </authorList>
    </citation>
    <scope>NUCLEOTIDE SEQUENCE [LARGE SCALE GENOMIC DNA]</scope>
    <source>
        <strain evidence="5">RGR 97.0016</strain>
    </source>
</reference>